<feature type="domain" description="YDG" evidence="1">
    <location>
        <begin position="103"/>
        <end position="245"/>
    </location>
</feature>
<dbReference type="InterPro" id="IPR058807">
    <property type="entry name" value="ScoMcrA_N"/>
</dbReference>
<evidence type="ECO:0000313" key="3">
    <source>
        <dbReference type="Proteomes" id="UP000649955"/>
    </source>
</evidence>
<dbReference type="PANTHER" id="PTHR14140:SF27">
    <property type="entry name" value="OS04G0289800 PROTEIN"/>
    <property type="match status" value="1"/>
</dbReference>
<dbReference type="InterPro" id="IPR036987">
    <property type="entry name" value="SRA-YDG_sf"/>
</dbReference>
<dbReference type="Pfam" id="PF13391">
    <property type="entry name" value="HNH_2"/>
    <property type="match status" value="1"/>
</dbReference>
<dbReference type="Pfam" id="PF26345">
    <property type="entry name" value="ScoMcrA_N"/>
    <property type="match status" value="1"/>
</dbReference>
<accession>A0ABQ3KHK7</accession>
<dbReference type="PANTHER" id="PTHR14140">
    <property type="entry name" value="E3 UBIQUITIN-PROTEIN LIGASE UHRF-RELATED"/>
    <property type="match status" value="1"/>
</dbReference>
<dbReference type="InterPro" id="IPR003105">
    <property type="entry name" value="SRA_YDG"/>
</dbReference>
<dbReference type="Proteomes" id="UP000649955">
    <property type="component" value="Unassembled WGS sequence"/>
</dbReference>
<dbReference type="InterPro" id="IPR003615">
    <property type="entry name" value="HNH_nuc"/>
</dbReference>
<dbReference type="RefSeq" id="WP_191313551.1">
    <property type="nucleotide sequence ID" value="NZ_BNAW01000022.1"/>
</dbReference>
<protein>
    <recommendedName>
        <fullName evidence="1">YDG domain-containing protein</fullName>
    </recommendedName>
</protein>
<name>A0ABQ3KHK7_9PSEU</name>
<dbReference type="InterPro" id="IPR015947">
    <property type="entry name" value="PUA-like_sf"/>
</dbReference>
<dbReference type="EMBL" id="BNAW01000022">
    <property type="protein sequence ID" value="GHG23331.1"/>
    <property type="molecule type" value="Genomic_DNA"/>
</dbReference>
<dbReference type="SMART" id="SM00466">
    <property type="entry name" value="SRA"/>
    <property type="match status" value="1"/>
</dbReference>
<comment type="caution">
    <text evidence="2">The sequence shown here is derived from an EMBL/GenBank/DDBJ whole genome shotgun (WGS) entry which is preliminary data.</text>
</comment>
<dbReference type="Gene3D" id="2.30.280.10">
    <property type="entry name" value="SRA-YDG"/>
    <property type="match status" value="1"/>
</dbReference>
<evidence type="ECO:0000313" key="2">
    <source>
        <dbReference type="EMBL" id="GHG23331.1"/>
    </source>
</evidence>
<dbReference type="SUPFAM" id="SSF88697">
    <property type="entry name" value="PUA domain-like"/>
    <property type="match status" value="1"/>
</dbReference>
<dbReference type="InterPro" id="IPR045134">
    <property type="entry name" value="UHRF1/2-like"/>
</dbReference>
<sequence length="399" mass="42676">MSLTDVHQEHVLKAIEEFDDLGREAFLGRYGSAAASRYVVVYRGKLYDSDALARSAHGFALAHSPRPPALTDASRDVAAYLAKLGFFFREALGKPASNARVYGEVAGCPEGTTFASRAEVAASGVHRALQAGITGTGARGAESIVSSGGYEDDDDRGDELIYTGHGGRNSGGRQNADQTFADPGNAALLTSRETGALVRVVRGADTKSSHAPNQGYRYDGLFRVEDAALVRGRGDYLVCRFQLVKASSAADVNFPVGDYLLPSEPSHSVGNAQPGRKAVITQRIVRSTKVSEDVKKFYDHTCQLCNTRLSLGDGQGYSEGAHIQALGGLHRGPDFASNVLCLCPNCHVQFDRGAVVIAEDRTVLREGVPAGKLLELPGHGIKDEYLAYHRDLHSGVSLR</sequence>
<gene>
    <name evidence="2" type="ORF">GCM10017567_47830</name>
</gene>
<evidence type="ECO:0000259" key="1">
    <source>
        <dbReference type="PROSITE" id="PS51015"/>
    </source>
</evidence>
<dbReference type="PROSITE" id="PS51015">
    <property type="entry name" value="YDG"/>
    <property type="match status" value="1"/>
</dbReference>
<proteinExistence type="predicted"/>
<organism evidence="2 3">
    <name type="scientific">Amycolatopsis bullii</name>
    <dbReference type="NCBI Taxonomy" id="941987"/>
    <lineage>
        <taxon>Bacteria</taxon>
        <taxon>Bacillati</taxon>
        <taxon>Actinomycetota</taxon>
        <taxon>Actinomycetes</taxon>
        <taxon>Pseudonocardiales</taxon>
        <taxon>Pseudonocardiaceae</taxon>
        <taxon>Amycolatopsis</taxon>
    </lineage>
</organism>
<reference evidence="3" key="1">
    <citation type="journal article" date="2019" name="Int. J. Syst. Evol. Microbiol.">
        <title>The Global Catalogue of Microorganisms (GCM) 10K type strain sequencing project: providing services to taxonomists for standard genome sequencing and annotation.</title>
        <authorList>
            <consortium name="The Broad Institute Genomics Platform"/>
            <consortium name="The Broad Institute Genome Sequencing Center for Infectious Disease"/>
            <person name="Wu L."/>
            <person name="Ma J."/>
        </authorList>
    </citation>
    <scope>NUCLEOTIDE SEQUENCE [LARGE SCALE GENOMIC DNA]</scope>
    <source>
        <strain evidence="3">CGMCC 4.7680</strain>
    </source>
</reference>
<dbReference type="Pfam" id="PF02182">
    <property type="entry name" value="SAD_SRA"/>
    <property type="match status" value="1"/>
</dbReference>
<keyword evidence="3" id="KW-1185">Reference proteome</keyword>